<organism evidence="1 2">
    <name type="scientific">Candidatus Methanocrinis alkalitolerans</name>
    <dbReference type="NCBI Taxonomy" id="3033395"/>
    <lineage>
        <taxon>Archaea</taxon>
        <taxon>Methanobacteriati</taxon>
        <taxon>Methanobacteriota</taxon>
        <taxon>Stenosarchaea group</taxon>
        <taxon>Methanomicrobia</taxon>
        <taxon>Methanotrichales</taxon>
        <taxon>Methanotrichaceae</taxon>
        <taxon>Methanocrinis</taxon>
    </lineage>
</organism>
<dbReference type="Proteomes" id="UP001215956">
    <property type="component" value="Unassembled WGS sequence"/>
</dbReference>
<accession>A0ABT5XD86</accession>
<evidence type="ECO:0008006" key="3">
    <source>
        <dbReference type="Google" id="ProtNLM"/>
    </source>
</evidence>
<reference evidence="1 2" key="1">
    <citation type="submission" date="2023-03" db="EMBL/GenBank/DDBJ databases">
        <title>Whole genome sequencing of Methanotrichaceae archaeon M04Ac.</title>
        <authorList>
            <person name="Khomyakova M.A."/>
            <person name="Merkel A.Y."/>
            <person name="Slobodkin A.I."/>
        </authorList>
    </citation>
    <scope>NUCLEOTIDE SEQUENCE [LARGE SCALE GENOMIC DNA]</scope>
    <source>
        <strain evidence="1 2">M04Ac</strain>
    </source>
</reference>
<dbReference type="Gene3D" id="2.60.120.430">
    <property type="entry name" value="Galactose-binding lectin"/>
    <property type="match status" value="1"/>
</dbReference>
<dbReference type="InterPro" id="IPR008979">
    <property type="entry name" value="Galactose-bd-like_sf"/>
</dbReference>
<keyword evidence="2" id="KW-1185">Reference proteome</keyword>
<comment type="caution">
    <text evidence="1">The sequence shown here is derived from an EMBL/GenBank/DDBJ whole genome shotgun (WGS) entry which is preliminary data.</text>
</comment>
<sequence length="187" mass="20185">MKTTVLALTLYLLAGIWAASAETVVYDEIPLKYPWSGFTGSDGGTDSLTVDPFSKEAPHSGNICAKVTYDSSTETWAALFIQATGDWRRGPGIGLDLRGATTLSFAARGARGGEAVTFGYGYEPDRSGTADSSRSRESLILGDEWRRFSMDLRGKDLSSISGLFSLRLDGEDNPGGATIYIDDIRYM</sequence>
<protein>
    <recommendedName>
        <fullName evidence="3">CBM11 domain-containing protein</fullName>
    </recommendedName>
</protein>
<name>A0ABT5XD86_9EURY</name>
<proteinExistence type="predicted"/>
<dbReference type="SUPFAM" id="SSF49785">
    <property type="entry name" value="Galactose-binding domain-like"/>
    <property type="match status" value="1"/>
</dbReference>
<evidence type="ECO:0000313" key="2">
    <source>
        <dbReference type="Proteomes" id="UP001215956"/>
    </source>
</evidence>
<evidence type="ECO:0000313" key="1">
    <source>
        <dbReference type="EMBL" id="MDF0592666.1"/>
    </source>
</evidence>
<dbReference type="RefSeq" id="WP_316968374.1">
    <property type="nucleotide sequence ID" value="NZ_JARFPL010000008.1"/>
</dbReference>
<dbReference type="EMBL" id="JARFPL010000008">
    <property type="protein sequence ID" value="MDF0592666.1"/>
    <property type="molecule type" value="Genomic_DNA"/>
</dbReference>
<gene>
    <name evidence="1" type="ORF">P0O24_03615</name>
</gene>